<dbReference type="Proteomes" id="UP000077852">
    <property type="component" value="Unassembled WGS sequence"/>
</dbReference>
<evidence type="ECO:0000313" key="2">
    <source>
        <dbReference type="EMBL" id="OAK63131.1"/>
    </source>
</evidence>
<evidence type="ECO:0000256" key="1">
    <source>
        <dbReference type="SAM" id="SignalP"/>
    </source>
</evidence>
<accession>A0AA91DMT4</accession>
<proteinExistence type="predicted"/>
<reference evidence="2 3" key="1">
    <citation type="submission" date="2016-03" db="EMBL/GenBank/DDBJ databases">
        <title>Genome sequence of Variovorax paradoxus KB5.</title>
        <authorList>
            <person name="Jeong H."/>
            <person name="Hong C.E."/>
            <person name="Jo S.H."/>
            <person name="Park J.M."/>
        </authorList>
    </citation>
    <scope>NUCLEOTIDE SEQUENCE [LARGE SCALE GENOMIC DNA]</scope>
    <source>
        <strain evidence="2 3">KB5</strain>
    </source>
</reference>
<feature type="chain" id="PRO_5041637157" evidence="1">
    <location>
        <begin position="31"/>
        <end position="295"/>
    </location>
</feature>
<evidence type="ECO:0000313" key="3">
    <source>
        <dbReference type="Proteomes" id="UP000077852"/>
    </source>
</evidence>
<organism evidence="2 3">
    <name type="scientific">Variovorax paradoxus</name>
    <dbReference type="NCBI Taxonomy" id="34073"/>
    <lineage>
        <taxon>Bacteria</taxon>
        <taxon>Pseudomonadati</taxon>
        <taxon>Pseudomonadota</taxon>
        <taxon>Betaproteobacteria</taxon>
        <taxon>Burkholderiales</taxon>
        <taxon>Comamonadaceae</taxon>
        <taxon>Variovorax</taxon>
    </lineage>
</organism>
<keyword evidence="1" id="KW-0732">Signal</keyword>
<gene>
    <name evidence="2" type="ORF">A3K87_16915</name>
</gene>
<feature type="signal peptide" evidence="1">
    <location>
        <begin position="1"/>
        <end position="30"/>
    </location>
</feature>
<dbReference type="AlphaFoldDB" id="A0AA91DMT4"/>
<sequence length="295" mass="31939">MNTTNTARRLPLLAMLLTAALSLAPAMAPAQTAAPAGDASALRDKLQALAPQLARNAFKRPLAIESNEASDRLSGDIYALVDHPFNSVNGALRTPAAWCQVLMLHLNTKSCAVRNGGSQIELAVGRKFDQPLSDTQKIAFDYSLAKTDAGYLNVRLSAADGPLSTHDYSIVLEAAPADNGKTAIHLSYAYAYGTAARFAMKGYLATLGSDKVGFTKQGQGGAYIGGVRGVVERNTMRYYLAIDSYLDAPAPGQLDQRLGAWFDATEQYAQQLHEMDRDDYLAMKRREFERLRTAS</sequence>
<comment type="caution">
    <text evidence="2">The sequence shown here is derived from an EMBL/GenBank/DDBJ whole genome shotgun (WGS) entry which is preliminary data.</text>
</comment>
<name>A0AA91DMT4_VARPD</name>
<dbReference type="EMBL" id="LVHG01000047">
    <property type="protein sequence ID" value="OAK63131.1"/>
    <property type="molecule type" value="Genomic_DNA"/>
</dbReference>
<protein>
    <submittedName>
        <fullName evidence="2">Uncharacterized protein</fullName>
    </submittedName>
</protein>